<evidence type="ECO:0000313" key="11">
    <source>
        <dbReference type="EMBL" id="NJB68307.1"/>
    </source>
</evidence>
<evidence type="ECO:0000256" key="2">
    <source>
        <dbReference type="ARBA" id="ARBA00022448"/>
    </source>
</evidence>
<feature type="transmembrane region" description="Helical" evidence="10">
    <location>
        <begin position="132"/>
        <end position="152"/>
    </location>
</feature>
<dbReference type="AlphaFoldDB" id="A0A846QM94"/>
<dbReference type="InterPro" id="IPR002528">
    <property type="entry name" value="MATE_fam"/>
</dbReference>
<dbReference type="Pfam" id="PF01554">
    <property type="entry name" value="MatE"/>
    <property type="match status" value="2"/>
</dbReference>
<feature type="transmembrane region" description="Helical" evidence="10">
    <location>
        <begin position="94"/>
        <end position="112"/>
    </location>
</feature>
<sequence length="457" mass="49544">MISRWAVRNGYRDVLTIGLPLVASMASNTITQFTDRVFLAHYSLETLAASLSAGVVSFGFSAFFAGLASYVNVFVAQYTGAGRNLRVGPALWQGLWFALVAGLCMSALALPAEWIFTVAGHAPVVQAMEVDYYRILCFASAFSILDVVLGGFYTGRGITRPVMVVNLAGALLNIPLDYMFIYGFGPIPEMGIRGAGYATAIAWGFSAALFAVLIFTRKNEESFAVRSGWRVQPDLFRRLVRFGLPSGVEFFLDVFGFTVFILLVGRIGNVELAATNMVFSLNQFSFMPMIGLHIAVQSMVGQAVGAGCPDDGEAAATSTMHLCVGWAAVMALIYLLLPGPLTDLFRPDGFTAAQYAPVRDTGRILLMFVAFYTLFDAVAITYLGALKGAGDTAYTMRLIGAASMCAMVVPSYVALEVLHAGLYAGWLCVVSYVLLLAFFALRRFRRGHWRGMRVIEA</sequence>
<name>A0A846QM94_9BACT</name>
<dbReference type="NCBIfam" id="TIGR00797">
    <property type="entry name" value="matE"/>
    <property type="match status" value="1"/>
</dbReference>
<dbReference type="RefSeq" id="WP_167941386.1">
    <property type="nucleotide sequence ID" value="NZ_JAATJA010000002.1"/>
</dbReference>
<feature type="transmembrane region" description="Helical" evidence="10">
    <location>
        <begin position="50"/>
        <end position="73"/>
    </location>
</feature>
<proteinExistence type="predicted"/>
<evidence type="ECO:0000256" key="9">
    <source>
        <dbReference type="ARBA" id="ARBA00031636"/>
    </source>
</evidence>
<keyword evidence="6 10" id="KW-1133">Transmembrane helix</keyword>
<feature type="transmembrane region" description="Helical" evidence="10">
    <location>
        <begin position="284"/>
        <end position="307"/>
    </location>
</feature>
<feature type="transmembrane region" description="Helical" evidence="10">
    <location>
        <begin position="164"/>
        <end position="185"/>
    </location>
</feature>
<dbReference type="InterPro" id="IPR048279">
    <property type="entry name" value="MdtK-like"/>
</dbReference>
<dbReference type="PANTHER" id="PTHR43298">
    <property type="entry name" value="MULTIDRUG RESISTANCE PROTEIN NORM-RELATED"/>
    <property type="match status" value="1"/>
</dbReference>
<protein>
    <recommendedName>
        <fullName evidence="9">Multidrug-efflux transporter</fullName>
    </recommendedName>
</protein>
<gene>
    <name evidence="11" type="ORF">GGQ74_001980</name>
</gene>
<dbReference type="GO" id="GO:0015297">
    <property type="term" value="F:antiporter activity"/>
    <property type="evidence" value="ECO:0007669"/>
    <property type="project" value="UniProtKB-KW"/>
</dbReference>
<dbReference type="GO" id="GO:0006811">
    <property type="term" value="P:monoatomic ion transport"/>
    <property type="evidence" value="ECO:0007669"/>
    <property type="project" value="UniProtKB-KW"/>
</dbReference>
<dbReference type="Proteomes" id="UP000580856">
    <property type="component" value="Unassembled WGS sequence"/>
</dbReference>
<evidence type="ECO:0000256" key="10">
    <source>
        <dbReference type="SAM" id="Phobius"/>
    </source>
</evidence>
<dbReference type="PIRSF" id="PIRSF006603">
    <property type="entry name" value="DinF"/>
    <property type="match status" value="1"/>
</dbReference>
<keyword evidence="2" id="KW-0813">Transport</keyword>
<keyword evidence="5 10" id="KW-0812">Transmembrane</keyword>
<evidence type="ECO:0000256" key="1">
    <source>
        <dbReference type="ARBA" id="ARBA00004651"/>
    </source>
</evidence>
<feature type="transmembrane region" description="Helical" evidence="10">
    <location>
        <begin position="242"/>
        <end position="264"/>
    </location>
</feature>
<feature type="transmembrane region" description="Helical" evidence="10">
    <location>
        <begin position="364"/>
        <end position="386"/>
    </location>
</feature>
<reference evidence="11 12" key="1">
    <citation type="submission" date="2020-03" db="EMBL/GenBank/DDBJ databases">
        <title>Genomic Encyclopedia of Type Strains, Phase IV (KMG-IV): sequencing the most valuable type-strain genomes for metagenomic binning, comparative biology and taxonomic classification.</title>
        <authorList>
            <person name="Goeker M."/>
        </authorList>
    </citation>
    <scope>NUCLEOTIDE SEQUENCE [LARGE SCALE GENOMIC DNA]</scope>
    <source>
        <strain evidence="11 12">DSM 24233</strain>
    </source>
</reference>
<dbReference type="GO" id="GO:0005886">
    <property type="term" value="C:plasma membrane"/>
    <property type="evidence" value="ECO:0007669"/>
    <property type="project" value="UniProtKB-SubCell"/>
</dbReference>
<keyword evidence="4" id="KW-1003">Cell membrane</keyword>
<dbReference type="CDD" id="cd13133">
    <property type="entry name" value="MATE_like_7"/>
    <property type="match status" value="1"/>
</dbReference>
<feature type="transmembrane region" description="Helical" evidence="10">
    <location>
        <begin position="398"/>
        <end position="415"/>
    </location>
</feature>
<comment type="subcellular location">
    <subcellularLocation>
        <location evidence="1">Cell membrane</location>
        <topology evidence="1">Multi-pass membrane protein</topology>
    </subcellularLocation>
</comment>
<evidence type="ECO:0000256" key="5">
    <source>
        <dbReference type="ARBA" id="ARBA00022692"/>
    </source>
</evidence>
<evidence type="ECO:0000256" key="4">
    <source>
        <dbReference type="ARBA" id="ARBA00022475"/>
    </source>
</evidence>
<dbReference type="GO" id="GO:0042910">
    <property type="term" value="F:xenobiotic transmembrane transporter activity"/>
    <property type="evidence" value="ECO:0007669"/>
    <property type="project" value="InterPro"/>
</dbReference>
<feature type="transmembrane region" description="Helical" evidence="10">
    <location>
        <begin position="197"/>
        <end position="216"/>
    </location>
</feature>
<dbReference type="PANTHER" id="PTHR43298:SF2">
    <property type="entry name" value="FMN_FAD EXPORTER YEEO-RELATED"/>
    <property type="match status" value="1"/>
</dbReference>
<organism evidence="11 12">
    <name type="scientific">Desulfobaculum xiamenense</name>
    <dbReference type="NCBI Taxonomy" id="995050"/>
    <lineage>
        <taxon>Bacteria</taxon>
        <taxon>Pseudomonadati</taxon>
        <taxon>Thermodesulfobacteriota</taxon>
        <taxon>Desulfovibrionia</taxon>
        <taxon>Desulfovibrionales</taxon>
        <taxon>Desulfovibrionaceae</taxon>
        <taxon>Desulfobaculum</taxon>
    </lineage>
</organism>
<keyword evidence="3" id="KW-0050">Antiport</keyword>
<evidence type="ECO:0000256" key="7">
    <source>
        <dbReference type="ARBA" id="ARBA00023065"/>
    </source>
</evidence>
<keyword evidence="7" id="KW-0406">Ion transport</keyword>
<accession>A0A846QM94</accession>
<evidence type="ECO:0000256" key="8">
    <source>
        <dbReference type="ARBA" id="ARBA00023136"/>
    </source>
</evidence>
<dbReference type="InterPro" id="IPR050222">
    <property type="entry name" value="MATE_MdtK"/>
</dbReference>
<dbReference type="EMBL" id="JAATJA010000002">
    <property type="protein sequence ID" value="NJB68307.1"/>
    <property type="molecule type" value="Genomic_DNA"/>
</dbReference>
<evidence type="ECO:0000313" key="12">
    <source>
        <dbReference type="Proteomes" id="UP000580856"/>
    </source>
</evidence>
<evidence type="ECO:0000256" key="3">
    <source>
        <dbReference type="ARBA" id="ARBA00022449"/>
    </source>
</evidence>
<feature type="transmembrane region" description="Helical" evidence="10">
    <location>
        <begin position="319"/>
        <end position="337"/>
    </location>
</feature>
<evidence type="ECO:0000256" key="6">
    <source>
        <dbReference type="ARBA" id="ARBA00022989"/>
    </source>
</evidence>
<keyword evidence="8 10" id="KW-0472">Membrane</keyword>
<keyword evidence="12" id="KW-1185">Reference proteome</keyword>
<comment type="caution">
    <text evidence="11">The sequence shown here is derived from an EMBL/GenBank/DDBJ whole genome shotgun (WGS) entry which is preliminary data.</text>
</comment>
<feature type="transmembrane region" description="Helical" evidence="10">
    <location>
        <begin position="421"/>
        <end position="441"/>
    </location>
</feature>